<dbReference type="RefSeq" id="WP_351956574.1">
    <property type="nucleotide sequence ID" value="NZ_JBEOZM010000004.1"/>
</dbReference>
<name>A0ABV1TED9_9ACTN</name>
<dbReference type="SUPFAM" id="SSF51735">
    <property type="entry name" value="NAD(P)-binding Rossmann-fold domains"/>
    <property type="match status" value="1"/>
</dbReference>
<dbReference type="PANTHER" id="PTHR43162:SF1">
    <property type="entry name" value="PRESTALK A DIFFERENTIATION PROTEIN A"/>
    <property type="match status" value="1"/>
</dbReference>
<dbReference type="Gene3D" id="3.90.25.10">
    <property type="entry name" value="UDP-galactose 4-epimerase, domain 1"/>
    <property type="match status" value="1"/>
</dbReference>
<protein>
    <submittedName>
        <fullName evidence="2">NmrA family NAD(P)-binding protein</fullName>
    </submittedName>
</protein>
<feature type="domain" description="NmrA-like" evidence="1">
    <location>
        <begin position="2"/>
        <end position="254"/>
    </location>
</feature>
<evidence type="ECO:0000313" key="2">
    <source>
        <dbReference type="EMBL" id="MER6267927.1"/>
    </source>
</evidence>
<dbReference type="EMBL" id="JBEOZM010000004">
    <property type="protein sequence ID" value="MER6267927.1"/>
    <property type="molecule type" value="Genomic_DNA"/>
</dbReference>
<reference evidence="2 3" key="1">
    <citation type="submission" date="2024-06" db="EMBL/GenBank/DDBJ databases">
        <title>The Natural Products Discovery Center: Release of the First 8490 Sequenced Strains for Exploring Actinobacteria Biosynthetic Diversity.</title>
        <authorList>
            <person name="Kalkreuter E."/>
            <person name="Kautsar S.A."/>
            <person name="Yang D."/>
            <person name="Bader C.D."/>
            <person name="Teijaro C.N."/>
            <person name="Fluegel L."/>
            <person name="Davis C.M."/>
            <person name="Simpson J.R."/>
            <person name="Lauterbach L."/>
            <person name="Steele A.D."/>
            <person name="Gui C."/>
            <person name="Meng S."/>
            <person name="Li G."/>
            <person name="Viehrig K."/>
            <person name="Ye F."/>
            <person name="Su P."/>
            <person name="Kiefer A.F."/>
            <person name="Nichols A."/>
            <person name="Cepeda A.J."/>
            <person name="Yan W."/>
            <person name="Fan B."/>
            <person name="Jiang Y."/>
            <person name="Adhikari A."/>
            <person name="Zheng C.-J."/>
            <person name="Schuster L."/>
            <person name="Cowan T.M."/>
            <person name="Smanski M.J."/>
            <person name="Chevrette M.G."/>
            <person name="De Carvalho L.P.S."/>
            <person name="Shen B."/>
        </authorList>
    </citation>
    <scope>NUCLEOTIDE SEQUENCE [LARGE SCALE GENOMIC DNA]</scope>
    <source>
        <strain evidence="2 3">NPDC001694</strain>
    </source>
</reference>
<dbReference type="Gene3D" id="3.40.50.720">
    <property type="entry name" value="NAD(P)-binding Rossmann-like Domain"/>
    <property type="match status" value="1"/>
</dbReference>
<keyword evidence="3" id="KW-1185">Reference proteome</keyword>
<dbReference type="InterPro" id="IPR036291">
    <property type="entry name" value="NAD(P)-bd_dom_sf"/>
</dbReference>
<dbReference type="PANTHER" id="PTHR43162">
    <property type="match status" value="1"/>
</dbReference>
<evidence type="ECO:0000259" key="1">
    <source>
        <dbReference type="Pfam" id="PF05368"/>
    </source>
</evidence>
<dbReference type="Pfam" id="PF05368">
    <property type="entry name" value="NmrA"/>
    <property type="match status" value="1"/>
</dbReference>
<accession>A0ABV1TED9</accession>
<gene>
    <name evidence="2" type="ORF">ABT211_11570</name>
</gene>
<evidence type="ECO:0000313" key="3">
    <source>
        <dbReference type="Proteomes" id="UP001490365"/>
    </source>
</evidence>
<organism evidence="2 3">
    <name type="scientific">Streptomyces sp. 900105755</name>
    <dbReference type="NCBI Taxonomy" id="3154389"/>
    <lineage>
        <taxon>Bacteria</taxon>
        <taxon>Bacillati</taxon>
        <taxon>Actinomycetota</taxon>
        <taxon>Actinomycetes</taxon>
        <taxon>Kitasatosporales</taxon>
        <taxon>Streptomycetaceae</taxon>
        <taxon>Streptomyces</taxon>
    </lineage>
</organism>
<dbReference type="InterPro" id="IPR008030">
    <property type="entry name" value="NmrA-like"/>
</dbReference>
<comment type="caution">
    <text evidence="2">The sequence shown here is derived from an EMBL/GenBank/DDBJ whole genome shotgun (WGS) entry which is preliminary data.</text>
</comment>
<proteinExistence type="predicted"/>
<dbReference type="Proteomes" id="UP001490365">
    <property type="component" value="Unassembled WGS sequence"/>
</dbReference>
<sequence length="284" mass="30113">MKVLAVGAAGASAGMVVPELVRRGVRVRGLVHDESRAGQARRNGAAETVVADLTDLAALTRACEGVDGVFGIIPAFAEDEARIGTTMVEAAVRAGVRKFVFSGVYHPTTSALSNHRGKQPAEAALYDSGLDFTVLQPAIFMQQLTGLWQSARRTGTIAMPYSADARMAYVDYRDVAEVAAESLVGDRFSGGTFELSSPGTHSREDLARLMGDVLGTEVTAESPDFDAWADAANLPAGPVRAGLKVMNQHYDRHGFHGGNALVLTAALGREPRTVRGFVEELARS</sequence>
<dbReference type="InterPro" id="IPR051604">
    <property type="entry name" value="Ergot_Alk_Oxidoreductase"/>
</dbReference>